<name>A0A0A9HQQ6_ARUDO</name>
<proteinExistence type="predicted"/>
<dbReference type="AlphaFoldDB" id="A0A0A9HQQ6"/>
<feature type="region of interest" description="Disordered" evidence="1">
    <location>
        <begin position="53"/>
        <end position="79"/>
    </location>
</feature>
<protein>
    <submittedName>
        <fullName evidence="2">Uncharacterized protein</fullName>
    </submittedName>
</protein>
<sequence length="171" mass="18489">MQGAGHGLQWPWLRRHATTVTATCSEYGRRRTPGPPHSADLLAGSLLEQRGAGAGGRLEMSGGDGRASGHGERRHGGARGVGMLRAGGGPRLNWYGHQLPRVAVKLSTVHNSLGNHSCNGEPVSCFSAVTMTMDDGCRGKHRIRCHRRGCRIWPRNEVRPVSRDEEIRASA</sequence>
<evidence type="ECO:0000256" key="1">
    <source>
        <dbReference type="SAM" id="MobiDB-lite"/>
    </source>
</evidence>
<reference evidence="2" key="2">
    <citation type="journal article" date="2015" name="Data Brief">
        <title>Shoot transcriptome of the giant reed, Arundo donax.</title>
        <authorList>
            <person name="Barrero R.A."/>
            <person name="Guerrero F.D."/>
            <person name="Moolhuijzen P."/>
            <person name="Goolsby J.A."/>
            <person name="Tidwell J."/>
            <person name="Bellgard S.E."/>
            <person name="Bellgard M.I."/>
        </authorList>
    </citation>
    <scope>NUCLEOTIDE SEQUENCE</scope>
    <source>
        <tissue evidence="2">Shoot tissue taken approximately 20 cm above the soil surface</tissue>
    </source>
</reference>
<accession>A0A0A9HQQ6</accession>
<evidence type="ECO:0000313" key="2">
    <source>
        <dbReference type="EMBL" id="JAE37221.1"/>
    </source>
</evidence>
<reference evidence="2" key="1">
    <citation type="submission" date="2014-09" db="EMBL/GenBank/DDBJ databases">
        <authorList>
            <person name="Magalhaes I.L.F."/>
            <person name="Oliveira U."/>
            <person name="Santos F.R."/>
            <person name="Vidigal T.H.D.A."/>
            <person name="Brescovit A.D."/>
            <person name="Santos A.J."/>
        </authorList>
    </citation>
    <scope>NUCLEOTIDE SEQUENCE</scope>
    <source>
        <tissue evidence="2">Shoot tissue taken approximately 20 cm above the soil surface</tissue>
    </source>
</reference>
<dbReference type="EMBL" id="GBRH01160675">
    <property type="protein sequence ID" value="JAE37221.1"/>
    <property type="molecule type" value="Transcribed_RNA"/>
</dbReference>
<organism evidence="2">
    <name type="scientific">Arundo donax</name>
    <name type="common">Giant reed</name>
    <name type="synonym">Donax arundinaceus</name>
    <dbReference type="NCBI Taxonomy" id="35708"/>
    <lineage>
        <taxon>Eukaryota</taxon>
        <taxon>Viridiplantae</taxon>
        <taxon>Streptophyta</taxon>
        <taxon>Embryophyta</taxon>
        <taxon>Tracheophyta</taxon>
        <taxon>Spermatophyta</taxon>
        <taxon>Magnoliopsida</taxon>
        <taxon>Liliopsida</taxon>
        <taxon>Poales</taxon>
        <taxon>Poaceae</taxon>
        <taxon>PACMAD clade</taxon>
        <taxon>Arundinoideae</taxon>
        <taxon>Arundineae</taxon>
        <taxon>Arundo</taxon>
    </lineage>
</organism>
<feature type="compositionally biased region" description="Gly residues" evidence="1">
    <location>
        <begin position="53"/>
        <end position="66"/>
    </location>
</feature>